<proteinExistence type="predicted"/>
<evidence type="ECO:0000313" key="2">
    <source>
        <dbReference type="Proteomes" id="UP000810207"/>
    </source>
</evidence>
<keyword evidence="2" id="KW-1185">Reference proteome</keyword>
<gene>
    <name evidence="1" type="ORF">J2Z28_004131</name>
</gene>
<name>A0ABS4RX48_PAEXY</name>
<comment type="caution">
    <text evidence="1">The sequence shown here is derived from an EMBL/GenBank/DDBJ whole genome shotgun (WGS) entry which is preliminary data.</text>
</comment>
<organism evidence="1 2">
    <name type="scientific">Paenibacillus xylanexedens</name>
    <dbReference type="NCBI Taxonomy" id="528191"/>
    <lineage>
        <taxon>Bacteria</taxon>
        <taxon>Bacillati</taxon>
        <taxon>Bacillota</taxon>
        <taxon>Bacilli</taxon>
        <taxon>Bacillales</taxon>
        <taxon>Paenibacillaceae</taxon>
        <taxon>Paenibacillus</taxon>
    </lineage>
</organism>
<sequence length="145" mass="16490">MNMEHRKFFKHNHRISLSIGSYIDDNFMLTETSREMKSLPNVLFVVSSTCSSCNMGAIEEFIQDQQDQFKFTLVTDNLESTYIKEQENIHILKRNIFDFIGSIGIPGVPFVVGINKVNQIISAGPSSTISAIYDVLSPFFEVEEK</sequence>
<protein>
    <submittedName>
        <fullName evidence="1">Uncharacterized protein</fullName>
    </submittedName>
</protein>
<accession>A0ABS4RX48</accession>
<dbReference type="RefSeq" id="WP_211083972.1">
    <property type="nucleotide sequence ID" value="NZ_CBCSLC010000032.1"/>
</dbReference>
<reference evidence="1 2" key="1">
    <citation type="submission" date="2021-03" db="EMBL/GenBank/DDBJ databases">
        <title>Genomic Encyclopedia of Type Strains, Phase IV (KMG-IV): sequencing the most valuable type-strain genomes for metagenomic binning, comparative biology and taxonomic classification.</title>
        <authorList>
            <person name="Goeker M."/>
        </authorList>
    </citation>
    <scope>NUCLEOTIDE SEQUENCE [LARGE SCALE GENOMIC DNA]</scope>
    <source>
        <strain evidence="1 2">DSM 21292</strain>
    </source>
</reference>
<dbReference type="Proteomes" id="UP000810207">
    <property type="component" value="Unassembled WGS sequence"/>
</dbReference>
<dbReference type="EMBL" id="JAGIKV010000016">
    <property type="protein sequence ID" value="MBP2247468.1"/>
    <property type="molecule type" value="Genomic_DNA"/>
</dbReference>
<evidence type="ECO:0000313" key="1">
    <source>
        <dbReference type="EMBL" id="MBP2247468.1"/>
    </source>
</evidence>